<evidence type="ECO:0000313" key="5">
    <source>
        <dbReference type="EMBL" id="ANB12534.1"/>
    </source>
</evidence>
<dbReference type="OrthoDB" id="361013at2759"/>
<keyword evidence="6" id="KW-1185">Reference proteome</keyword>
<dbReference type="RefSeq" id="XP_018735011.1">
    <property type="nucleotide sequence ID" value="XM_018882754.1"/>
</dbReference>
<evidence type="ECO:0000256" key="1">
    <source>
        <dbReference type="ARBA" id="ARBA00005657"/>
    </source>
</evidence>
<dbReference type="InterPro" id="IPR006032">
    <property type="entry name" value="Ribosomal_uS12"/>
</dbReference>
<dbReference type="InterPro" id="IPR005679">
    <property type="entry name" value="Ribosomal_uS12_bac"/>
</dbReference>
<gene>
    <name evidence="5" type="primary">MRPS12</name>
    <name evidence="5" type="ORF">AWJ20_790</name>
</gene>
<keyword evidence="2 5" id="KW-0689">Ribosomal protein</keyword>
<dbReference type="SUPFAM" id="SSF50249">
    <property type="entry name" value="Nucleic acid-binding proteins"/>
    <property type="match status" value="1"/>
</dbReference>
<evidence type="ECO:0000256" key="3">
    <source>
        <dbReference type="ARBA" id="ARBA00023274"/>
    </source>
</evidence>
<evidence type="ECO:0000313" key="6">
    <source>
        <dbReference type="Proteomes" id="UP000189580"/>
    </source>
</evidence>
<accession>A0A167D699</accession>
<dbReference type="AlphaFoldDB" id="A0A167D699"/>
<organism evidence="5 6">
    <name type="scientific">Sugiyamaella lignohabitans</name>
    <dbReference type="NCBI Taxonomy" id="796027"/>
    <lineage>
        <taxon>Eukaryota</taxon>
        <taxon>Fungi</taxon>
        <taxon>Dikarya</taxon>
        <taxon>Ascomycota</taxon>
        <taxon>Saccharomycotina</taxon>
        <taxon>Dipodascomycetes</taxon>
        <taxon>Dipodascales</taxon>
        <taxon>Trichomonascaceae</taxon>
        <taxon>Sugiyamaella</taxon>
    </lineage>
</organism>
<dbReference type="NCBIfam" id="TIGR00981">
    <property type="entry name" value="rpsL_bact"/>
    <property type="match status" value="1"/>
</dbReference>
<dbReference type="EMBL" id="CP014501">
    <property type="protein sequence ID" value="ANB12534.1"/>
    <property type="molecule type" value="Genomic_DNA"/>
</dbReference>
<dbReference type="Proteomes" id="UP000189580">
    <property type="component" value="Chromosome a"/>
</dbReference>
<dbReference type="PRINTS" id="PR01034">
    <property type="entry name" value="RIBOSOMALS12"/>
</dbReference>
<proteinExistence type="inferred from homology"/>
<feature type="region of interest" description="Disordered" evidence="4">
    <location>
        <begin position="213"/>
        <end position="233"/>
    </location>
</feature>
<name>A0A167D699_9ASCO</name>
<evidence type="ECO:0000256" key="2">
    <source>
        <dbReference type="ARBA" id="ARBA00022980"/>
    </source>
</evidence>
<keyword evidence="3" id="KW-0687">Ribonucleoprotein</keyword>
<dbReference type="Gene3D" id="2.40.50.140">
    <property type="entry name" value="Nucleic acid-binding proteins"/>
    <property type="match status" value="1"/>
</dbReference>
<comment type="similarity">
    <text evidence="1">Belongs to the universal ribosomal protein uS12 family.</text>
</comment>
<dbReference type="Pfam" id="PF00164">
    <property type="entry name" value="Ribosom_S12_S23"/>
    <property type="match status" value="1"/>
</dbReference>
<protein>
    <submittedName>
        <fullName evidence="5">Putative mitochondrial 37S ribosomal protein MRPS12</fullName>
    </submittedName>
</protein>
<dbReference type="CDD" id="cd03368">
    <property type="entry name" value="Ribosomal_S12"/>
    <property type="match status" value="1"/>
</dbReference>
<dbReference type="GO" id="GO:0006412">
    <property type="term" value="P:translation"/>
    <property type="evidence" value="ECO:0007669"/>
    <property type="project" value="InterPro"/>
</dbReference>
<dbReference type="GO" id="GO:0003735">
    <property type="term" value="F:structural constituent of ribosome"/>
    <property type="evidence" value="ECO:0007669"/>
    <property type="project" value="InterPro"/>
</dbReference>
<sequence length="233" mass="25308">MQSIFRNTFASRSRLAANCSHGTRSLASLASSSSTTGSVRNMAVRSQMTLKPSSVASFSTKIATRSLKTSSLTTSSSLLLSSHGLRTQLISHASQSQKRHATLNQIRRRGNFKTLKKRQKAKFSESPDLEGAPQRRGVVIRVTTMKPKKPNSSNRKICRVRLTTGKVITAFIPGEGHNAQEHSVVAVRGGRTQDLPGVKYKCIRGAYDLSGVPNRRNARSKYGTKKPAAPASS</sequence>
<evidence type="ECO:0000256" key="4">
    <source>
        <dbReference type="SAM" id="MobiDB-lite"/>
    </source>
</evidence>
<dbReference type="FunFam" id="2.40.50.140:FF:000099">
    <property type="entry name" value="Ribosomal protein S12, mitochondrial"/>
    <property type="match status" value="1"/>
</dbReference>
<dbReference type="GeneID" id="30037861"/>
<dbReference type="InterPro" id="IPR012340">
    <property type="entry name" value="NA-bd_OB-fold"/>
</dbReference>
<dbReference type="GO" id="GO:0015935">
    <property type="term" value="C:small ribosomal subunit"/>
    <property type="evidence" value="ECO:0007669"/>
    <property type="project" value="InterPro"/>
</dbReference>
<dbReference type="PANTHER" id="PTHR11652">
    <property type="entry name" value="30S RIBOSOMAL PROTEIN S12 FAMILY MEMBER"/>
    <property type="match status" value="1"/>
</dbReference>
<dbReference type="KEGG" id="slb:AWJ20_790"/>
<reference evidence="5 6" key="1">
    <citation type="submission" date="2016-02" db="EMBL/GenBank/DDBJ databases">
        <title>Complete genome sequence and transcriptome regulation of the pentose utilising yeast Sugiyamaella lignohabitans.</title>
        <authorList>
            <person name="Bellasio M."/>
            <person name="Peymann A."/>
            <person name="Valli M."/>
            <person name="Sipitzky M."/>
            <person name="Graf A."/>
            <person name="Sauer M."/>
            <person name="Marx H."/>
            <person name="Mattanovich D."/>
        </authorList>
    </citation>
    <scope>NUCLEOTIDE SEQUENCE [LARGE SCALE GENOMIC DNA]</scope>
    <source>
        <strain evidence="5 6">CBS 10342</strain>
    </source>
</reference>